<dbReference type="InterPro" id="IPR006683">
    <property type="entry name" value="Thioestr_dom"/>
</dbReference>
<sequence length="165" mass="17828">MDSTRKPEAQSSSSSSSNKTQILDSPLHTLGFEIEELSSNKVTGKLIVNEKCLQPFRVLHGGVSAVIAEGLASMGAHIASGWRRVAGIHLSINHIKSATLGDLVVAEATPVSVGKTIQIWEVRLWKVTKEEEKSMISSSRVTLLCNLPVPQDSDAAPNLRKYAKL</sequence>
<protein>
    <submittedName>
        <fullName evidence="10">Esterase</fullName>
    </submittedName>
</protein>
<dbReference type="CDD" id="cd03443">
    <property type="entry name" value="PaaI_thioesterase"/>
    <property type="match status" value="1"/>
</dbReference>
<dbReference type="AlphaFoldDB" id="A0AAV3PAG8"/>
<dbReference type="PANTHER" id="PTHR43240">
    <property type="entry name" value="1,4-DIHYDROXY-2-NAPHTHOYL-COA THIOESTERASE 1"/>
    <property type="match status" value="1"/>
</dbReference>
<comment type="subcellular location">
    <subcellularLocation>
        <location evidence="1">Peroxisome</location>
    </subcellularLocation>
</comment>
<dbReference type="EMBL" id="BAABME010001030">
    <property type="protein sequence ID" value="GAA0147108.1"/>
    <property type="molecule type" value="Genomic_DNA"/>
</dbReference>
<organism evidence="10 11">
    <name type="scientific">Lithospermum erythrorhizon</name>
    <name type="common">Purple gromwell</name>
    <name type="synonym">Lithospermum officinale var. erythrorhizon</name>
    <dbReference type="NCBI Taxonomy" id="34254"/>
    <lineage>
        <taxon>Eukaryota</taxon>
        <taxon>Viridiplantae</taxon>
        <taxon>Streptophyta</taxon>
        <taxon>Embryophyta</taxon>
        <taxon>Tracheophyta</taxon>
        <taxon>Spermatophyta</taxon>
        <taxon>Magnoliopsida</taxon>
        <taxon>eudicotyledons</taxon>
        <taxon>Gunneridae</taxon>
        <taxon>Pentapetalae</taxon>
        <taxon>asterids</taxon>
        <taxon>lamiids</taxon>
        <taxon>Boraginales</taxon>
        <taxon>Boraginaceae</taxon>
        <taxon>Boraginoideae</taxon>
        <taxon>Lithospermeae</taxon>
        <taxon>Lithospermum</taxon>
    </lineage>
</organism>
<proteinExistence type="inferred from homology"/>
<keyword evidence="11" id="KW-1185">Reference proteome</keyword>
<dbReference type="GO" id="GO:0042372">
    <property type="term" value="P:phylloquinone biosynthetic process"/>
    <property type="evidence" value="ECO:0007669"/>
    <property type="project" value="TreeGrafter"/>
</dbReference>
<evidence type="ECO:0000256" key="8">
    <source>
        <dbReference type="SAM" id="MobiDB-lite"/>
    </source>
</evidence>
<comment type="pathway">
    <text evidence="4">Cofactor biosynthesis; phylloquinone biosynthesis.</text>
</comment>
<evidence type="ECO:0000259" key="9">
    <source>
        <dbReference type="Pfam" id="PF03061"/>
    </source>
</evidence>
<comment type="pathway">
    <text evidence="5">Quinol/quinone metabolism; 1,4-dihydroxy-2-naphthoate biosynthesis; 1,4-dihydroxy-2-naphthoate from chorismate: step 7/7.</text>
</comment>
<feature type="region of interest" description="Disordered" evidence="8">
    <location>
        <begin position="1"/>
        <end position="22"/>
    </location>
</feature>
<dbReference type="InterPro" id="IPR029069">
    <property type="entry name" value="HotDog_dom_sf"/>
</dbReference>
<dbReference type="GO" id="GO:0005777">
    <property type="term" value="C:peroxisome"/>
    <property type="evidence" value="ECO:0007669"/>
    <property type="project" value="UniProtKB-SubCell"/>
</dbReference>
<dbReference type="InterPro" id="IPR003736">
    <property type="entry name" value="PAAI_dom"/>
</dbReference>
<evidence type="ECO:0000256" key="4">
    <source>
        <dbReference type="ARBA" id="ARBA00060572"/>
    </source>
</evidence>
<evidence type="ECO:0000313" key="10">
    <source>
        <dbReference type="EMBL" id="GAA0147108.1"/>
    </source>
</evidence>
<comment type="similarity">
    <text evidence="6">Belongs to the 4-hydroxybenzoyl-CoA thioesterase family. DHNA-CoA hydrolase subfamily.</text>
</comment>
<feature type="domain" description="Thioesterase" evidence="9">
    <location>
        <begin position="58"/>
        <end position="130"/>
    </location>
</feature>
<dbReference type="SUPFAM" id="SSF54637">
    <property type="entry name" value="Thioesterase/thiol ester dehydrase-isomerase"/>
    <property type="match status" value="1"/>
</dbReference>
<accession>A0AAV3PAG8</accession>
<gene>
    <name evidence="10" type="ORF">LIER_06891</name>
</gene>
<evidence type="ECO:0000256" key="1">
    <source>
        <dbReference type="ARBA" id="ARBA00004275"/>
    </source>
</evidence>
<name>A0AAV3PAG8_LITER</name>
<dbReference type="PANTHER" id="PTHR43240:SF5">
    <property type="entry name" value="1,4-DIHYDROXY-2-NAPHTHOYL-COA THIOESTERASE 1"/>
    <property type="match status" value="1"/>
</dbReference>
<dbReference type="GO" id="GO:0061522">
    <property type="term" value="F:1,4-dihydroxy-2-naphthoyl-CoA thioesterase activity"/>
    <property type="evidence" value="ECO:0007669"/>
    <property type="project" value="TreeGrafter"/>
</dbReference>
<dbReference type="Proteomes" id="UP001454036">
    <property type="component" value="Unassembled WGS sequence"/>
</dbReference>
<evidence type="ECO:0000256" key="6">
    <source>
        <dbReference type="ARBA" id="ARBA00061187"/>
    </source>
</evidence>
<evidence type="ECO:0000256" key="5">
    <source>
        <dbReference type="ARBA" id="ARBA00060586"/>
    </source>
</evidence>
<evidence type="ECO:0000313" key="11">
    <source>
        <dbReference type="Proteomes" id="UP001454036"/>
    </source>
</evidence>
<dbReference type="NCBIfam" id="TIGR00369">
    <property type="entry name" value="unchar_dom_1"/>
    <property type="match status" value="1"/>
</dbReference>
<dbReference type="Gene3D" id="3.10.129.10">
    <property type="entry name" value="Hotdog Thioesterase"/>
    <property type="match status" value="1"/>
</dbReference>
<comment type="caution">
    <text evidence="10">The sequence shown here is derived from an EMBL/GenBank/DDBJ whole genome shotgun (WGS) entry which is preliminary data.</text>
</comment>
<keyword evidence="2" id="KW-0378">Hydrolase</keyword>
<evidence type="ECO:0000256" key="7">
    <source>
        <dbReference type="ARBA" id="ARBA00066058"/>
    </source>
</evidence>
<keyword evidence="3" id="KW-0576">Peroxisome</keyword>
<evidence type="ECO:0000256" key="3">
    <source>
        <dbReference type="ARBA" id="ARBA00023140"/>
    </source>
</evidence>
<dbReference type="FunFam" id="3.10.129.10:FF:000048">
    <property type="entry name" value="14-dihydroxy-2-naphthoyl-CoA thioesterase 1"/>
    <property type="match status" value="1"/>
</dbReference>
<evidence type="ECO:0000256" key="2">
    <source>
        <dbReference type="ARBA" id="ARBA00022801"/>
    </source>
</evidence>
<dbReference type="Pfam" id="PF03061">
    <property type="entry name" value="4HBT"/>
    <property type="match status" value="1"/>
</dbReference>
<reference evidence="10 11" key="1">
    <citation type="submission" date="2024-01" db="EMBL/GenBank/DDBJ databases">
        <title>The complete chloroplast genome sequence of Lithospermum erythrorhizon: insights into the phylogenetic relationship among Boraginaceae species and the maternal lineages of purple gromwells.</title>
        <authorList>
            <person name="Okada T."/>
            <person name="Watanabe K."/>
        </authorList>
    </citation>
    <scope>NUCLEOTIDE SEQUENCE [LARGE SCALE GENOMIC DNA]</scope>
</reference>
<comment type="subunit">
    <text evidence="7">Homotetramers.</text>
</comment>